<dbReference type="SMART" id="SM00487">
    <property type="entry name" value="DEXDc"/>
    <property type="match status" value="2"/>
</dbReference>
<dbReference type="GO" id="GO:0004386">
    <property type="term" value="F:helicase activity"/>
    <property type="evidence" value="ECO:0007669"/>
    <property type="project" value="UniProtKB-KW"/>
</dbReference>
<dbReference type="SMART" id="SM00973">
    <property type="entry name" value="Sec63"/>
    <property type="match status" value="2"/>
</dbReference>
<keyword evidence="3" id="KW-0547">Nucleotide-binding</keyword>
<evidence type="ECO:0000256" key="6">
    <source>
        <dbReference type="ARBA" id="ARBA00022840"/>
    </source>
</evidence>
<keyword evidence="10" id="KW-1185">Reference proteome</keyword>
<dbReference type="InterPro" id="IPR057842">
    <property type="entry name" value="WH_MER3"/>
</dbReference>
<dbReference type="PROSITE" id="PS51194">
    <property type="entry name" value="HELICASE_CTER"/>
    <property type="match status" value="1"/>
</dbReference>
<dbReference type="CDD" id="cd18021">
    <property type="entry name" value="DEXHc_Brr2_2"/>
    <property type="match status" value="1"/>
</dbReference>
<dbReference type="Pfam" id="PF23445">
    <property type="entry name" value="WHD_SNRNP200"/>
    <property type="match status" value="2"/>
</dbReference>
<dbReference type="Gene3D" id="3.40.50.300">
    <property type="entry name" value="P-loop containing nucleotide triphosphate hydrolases"/>
    <property type="match status" value="4"/>
</dbReference>
<keyword evidence="6" id="KW-0067">ATP-binding</keyword>
<keyword evidence="2" id="KW-0747">Spliceosome</keyword>
<evidence type="ECO:0000259" key="8">
    <source>
        <dbReference type="PROSITE" id="PS51194"/>
    </source>
</evidence>
<evidence type="ECO:0000256" key="2">
    <source>
        <dbReference type="ARBA" id="ARBA00022728"/>
    </source>
</evidence>
<dbReference type="SUPFAM" id="SSF46785">
    <property type="entry name" value="Winged helix' DNA-binding domain"/>
    <property type="match status" value="2"/>
</dbReference>
<dbReference type="SUPFAM" id="SSF81296">
    <property type="entry name" value="E set domains"/>
    <property type="match status" value="1"/>
</dbReference>
<dbReference type="SUPFAM" id="SSF52540">
    <property type="entry name" value="P-loop containing nucleoside triphosphate hydrolases"/>
    <property type="match status" value="3"/>
</dbReference>
<dbReference type="InterPro" id="IPR050474">
    <property type="entry name" value="Hel308_SKI2-like"/>
</dbReference>
<feature type="domain" description="Helicase ATP-binding" evidence="7">
    <location>
        <begin position="484"/>
        <end position="667"/>
    </location>
</feature>
<keyword evidence="2" id="KW-0507">mRNA processing</keyword>
<dbReference type="InterPro" id="IPR003593">
    <property type="entry name" value="AAA+_ATPase"/>
</dbReference>
<dbReference type="InterPro" id="IPR035892">
    <property type="entry name" value="C2_domain_sf"/>
</dbReference>
<dbReference type="SMART" id="SM00382">
    <property type="entry name" value="AAA"/>
    <property type="match status" value="2"/>
</dbReference>
<evidence type="ECO:0000259" key="7">
    <source>
        <dbReference type="PROSITE" id="PS51192"/>
    </source>
</evidence>
<keyword evidence="2" id="KW-0508">mRNA splicing</keyword>
<dbReference type="InterPro" id="IPR019333">
    <property type="entry name" value="INTS3_N"/>
</dbReference>
<feature type="domain" description="Helicase ATP-binding" evidence="7">
    <location>
        <begin position="1311"/>
        <end position="1488"/>
    </location>
</feature>
<reference evidence="9 10" key="1">
    <citation type="journal article" date="2021" name="BMC Genomics">
        <title>Datura genome reveals duplications of psychoactive alkaloid biosynthetic genes and high mutation rate following tissue culture.</title>
        <authorList>
            <person name="Rajewski A."/>
            <person name="Carter-House D."/>
            <person name="Stajich J."/>
            <person name="Litt A."/>
        </authorList>
    </citation>
    <scope>NUCLEOTIDE SEQUENCE [LARGE SCALE GENOMIC DNA]</scope>
    <source>
        <strain evidence="9">AR-01</strain>
    </source>
</reference>
<dbReference type="SUPFAM" id="SSF158702">
    <property type="entry name" value="Sec63 N-terminal domain-like"/>
    <property type="match status" value="2"/>
</dbReference>
<evidence type="ECO:0000256" key="5">
    <source>
        <dbReference type="ARBA" id="ARBA00022806"/>
    </source>
</evidence>
<dbReference type="PANTHER" id="PTHR47961">
    <property type="entry name" value="DNA POLYMERASE THETA, PUTATIVE (AFU_ORTHOLOGUE AFUA_1G05260)-RELATED"/>
    <property type="match status" value="1"/>
</dbReference>
<sequence>MALKLIERGTYEAENPIEVSLREAFELLKPHLNPPFILKALTQEEYSNLNKAIIFGILSQPHLVKVHIKHLHAIITDGYGFFTSMLVKIADELYAKLLDSVKIQLIWITKEMLNVLAIGFDKLLVALLRQIVGGDSSEGNLWLCLEMVTLFLANWDCLLEEEPLVLNKGLYVFLRLLADHYRVPSNPMIDPLKRMEVEFCLRLLREQFPLCLKIGRDLIRLLQDLFHIPEFKAIWKKLLLNPRQFGVDGFKDISQIYHVKTPSSYFLLRITPEMETKLRFLLTHVKLGSQKRYQVWFAKKFLGAPEREILLTDIVRFICCSVHPSSEKMQPDILPRWAVIGWLLTSCRKSYVQANLKLALFYDWLFFDETTDNVMNIEPAMLLMVHSIPNYIEVTRTLLEFLLIVVDNYDIERKEIISKGVSTALSTLVKRRIVSSLDVLTRCDMIAPVLQEMFGKLVLVMQEWAQPAFTGMIRLNRLQSKVYETALFSPENILLCAPTGAGKTNVAMLTMLHQIGLSRKEDGSFNHNNYKIVYVAPMKAIVAEVVGNLSRRLQHYGVTVKELSGDQSLTRQQIEETQIIVTTPEKWDNITRKLGDHTHTKLVKLLIIDEIHLLHDNRGPVLKSIIARTIRQIETTKEHIRLVGLSATLPNFENVAEFLRVDLNKGLFHFDNSYRPIPLAQQYIGVTVKKPLQRFQLMNDVCYEKVTNMAGKQQVLIFVHSRKETTRTARAIRDTALANDTLGKFLKEDSLTREFLQSQTDLVKSNDLKDLLSYGFAIHHAGLVRTDRQLVEELFAGGHVQVLVSTATSAWGVNLLAHTVIIKGTQIYNPEKGAWTELSPVDVMQMLGRAGRPQYDTYGEGIVITGHSELKYYLSLMNQLLPIESQFISKLPDQLNAEIVLGTVQNAKEACKWILYTYLYVRMVRNPSIYGVAAAGLKTEDALEERCADLVHSAAELLDKNNLLKYDRKSGYFQVTDLGRIASCYYVTHGTISTYNEHLKATMGDIELYRLFSLSEEFKYVTVRQDEKMELAKLLDRVPIPIKESLEEPSAKINVLLQVYISQLKLEGLSLSSDMVYITQSAARLMQALFEIVLKRGWALLAETALKWCKMISKRMWSVQTPLRRFRSIPNEILMRLERKDLAWERYYDLSSQELGELVRFPKEGGTLHKFIHQFPKLNLAAHVQPITRAVLRVELTITPDFQWEDKVHGYVEPFWVIAEDNDRERILHHEYFMLKKQYIDEDHILNFTMVRSQTVLPVSFWHLILPEKCPPPTELLDLQPLPVTALRNPAYEALYQDFKHFNSVQTQVFTVLYNSDDNVLVAAPTGSGKTICAEFSILRNHQKGPNSIFRAVYIAPFEALAKEQYGDWKKKFGDSLGMRVVELTGETVTDLKLLEKGQLVISTPKKWDALSRHWKQRKHVRQVSLFIVDELHLIGGQGGAVLEVIVSRMRYISSQVENEICIVALSTSLANAKDLGDGLGLHLMNFSTFLPHARKGKPAIVYVPTRKHAPHTPVFLLKAGSELEPFAERINEPVLKETLKYGAGYLHEGLSGTDQDTVKTLFETGWIQVCVMSSKMCCGVRLSAHLVVVMGTQYHDGRENVHSDYPMSDLLQMMGHASQPLVDSSRKCVILCHAPRKDYYKKFLHEAFPVESYLQHYLHDNFNAEMVVGVIQNKQDVVDYLTWTFMYRRLTQNPNYYNLQGVGHRHISDHLSELVENTVSDLVSSKCVTVVDDVLLSPLNHGRIASYYYISYTTIERFSSSLTSKTKLKGLLEILASATEYEQLPIRSSEEELIRRLVNHQCFSFGDPKYTAPHVKANALLQAHFSKQMVGGNLASDQQEVLLSASRLLQAMIDVISSNGWLDLALLAMEASQMVTQGIWGHDSLLLQLPHFTKELAKKYQENPEKSIKSVFDLVEMEDDERHELLQMSESQLLDIVRFCKRYPNIVLTYDVLDGGNMREGDDVTLQVTLERDLEGRTEVGPVLAGRYPKDREEGWWLLVGDIKNNQLVAIKRVNLQRKSRIKLHFSAPAEAGTRKYKLY</sequence>
<feature type="domain" description="Helicase C-terminal" evidence="8">
    <location>
        <begin position="738"/>
        <end position="899"/>
    </location>
</feature>
<accession>A0ABS8SNT4</accession>
<dbReference type="InterPro" id="IPR001650">
    <property type="entry name" value="Helicase_C-like"/>
</dbReference>
<dbReference type="Pfam" id="PF02889">
    <property type="entry name" value="Sec63"/>
    <property type="match status" value="2"/>
</dbReference>
<dbReference type="InterPro" id="IPR014756">
    <property type="entry name" value="Ig_E-set"/>
</dbReference>
<dbReference type="Pfam" id="PF10189">
    <property type="entry name" value="Ints3_N"/>
    <property type="match status" value="1"/>
</dbReference>
<dbReference type="Gene3D" id="1.10.150.20">
    <property type="entry name" value="5' to 3' exonuclease, C-terminal subdomain"/>
    <property type="match status" value="2"/>
</dbReference>
<dbReference type="InterPro" id="IPR027417">
    <property type="entry name" value="P-loop_NTPase"/>
</dbReference>
<evidence type="ECO:0000313" key="9">
    <source>
        <dbReference type="EMBL" id="MCD7460649.1"/>
    </source>
</evidence>
<keyword evidence="5 9" id="KW-0347">Helicase</keyword>
<dbReference type="PANTHER" id="PTHR47961:SF4">
    <property type="entry name" value="ACTIVATING SIGNAL COINTEGRATOR 1 COMPLEX SUBUNIT 3"/>
    <property type="match status" value="1"/>
</dbReference>
<dbReference type="PROSITE" id="PS51192">
    <property type="entry name" value="HELICASE_ATP_BIND_1"/>
    <property type="match status" value="2"/>
</dbReference>
<dbReference type="SMART" id="SM00490">
    <property type="entry name" value="HELICc"/>
    <property type="match status" value="2"/>
</dbReference>
<keyword evidence="4" id="KW-0378">Hydrolase</keyword>
<dbReference type="EMBL" id="JACEIK010000668">
    <property type="protein sequence ID" value="MCD7460649.1"/>
    <property type="molecule type" value="Genomic_DNA"/>
</dbReference>
<proteinExistence type="inferred from homology"/>
<dbReference type="Gene3D" id="1.10.10.10">
    <property type="entry name" value="Winged helix-like DNA-binding domain superfamily/Winged helix DNA-binding domain"/>
    <property type="match status" value="2"/>
</dbReference>
<dbReference type="CDD" id="cd18795">
    <property type="entry name" value="SF2_C_Ski2"/>
    <property type="match status" value="1"/>
</dbReference>
<name>A0ABS8SNT4_DATST</name>
<gene>
    <name evidence="9" type="primary">BRR2A_4</name>
    <name evidence="9" type="ORF">HAX54_044062</name>
</gene>
<dbReference type="Gene3D" id="2.60.40.150">
    <property type="entry name" value="C2 domain"/>
    <property type="match status" value="2"/>
</dbReference>
<evidence type="ECO:0000256" key="4">
    <source>
        <dbReference type="ARBA" id="ARBA00022801"/>
    </source>
</evidence>
<dbReference type="Proteomes" id="UP000823775">
    <property type="component" value="Unassembled WGS sequence"/>
</dbReference>
<dbReference type="InterPro" id="IPR036390">
    <property type="entry name" value="WH_DNA-bd_sf"/>
</dbReference>
<dbReference type="Pfam" id="PF00270">
    <property type="entry name" value="DEAD"/>
    <property type="match status" value="2"/>
</dbReference>
<evidence type="ECO:0000256" key="1">
    <source>
        <dbReference type="ARBA" id="ARBA00008894"/>
    </source>
</evidence>
<dbReference type="Pfam" id="PF00271">
    <property type="entry name" value="Helicase_C"/>
    <property type="match status" value="1"/>
</dbReference>
<dbReference type="InterPro" id="IPR004179">
    <property type="entry name" value="Sec63-dom"/>
</dbReference>
<dbReference type="InterPro" id="IPR014001">
    <property type="entry name" value="Helicase_ATP-bd"/>
</dbReference>
<evidence type="ECO:0000313" key="10">
    <source>
        <dbReference type="Proteomes" id="UP000823775"/>
    </source>
</evidence>
<comment type="caution">
    <text evidence="9">The sequence shown here is derived from an EMBL/GenBank/DDBJ whole genome shotgun (WGS) entry which is preliminary data.</text>
</comment>
<comment type="similarity">
    <text evidence="1">Belongs to the disease resistance NB-LRR family.</text>
</comment>
<evidence type="ECO:0000256" key="3">
    <source>
        <dbReference type="ARBA" id="ARBA00022741"/>
    </source>
</evidence>
<protein>
    <submittedName>
        <fullName evidence="9">DExH-box ATP-dependent RNA helicase DExH12</fullName>
    </submittedName>
</protein>
<dbReference type="Gene3D" id="1.10.3380.10">
    <property type="entry name" value="Sec63 N-terminal domain-like domain"/>
    <property type="match status" value="2"/>
</dbReference>
<dbReference type="InterPro" id="IPR011545">
    <property type="entry name" value="DEAD/DEAH_box_helicase_dom"/>
</dbReference>
<dbReference type="InterPro" id="IPR036388">
    <property type="entry name" value="WH-like_DNA-bd_sf"/>
</dbReference>
<organism evidence="9 10">
    <name type="scientific">Datura stramonium</name>
    <name type="common">Jimsonweed</name>
    <name type="synonym">Common thornapple</name>
    <dbReference type="NCBI Taxonomy" id="4076"/>
    <lineage>
        <taxon>Eukaryota</taxon>
        <taxon>Viridiplantae</taxon>
        <taxon>Streptophyta</taxon>
        <taxon>Embryophyta</taxon>
        <taxon>Tracheophyta</taxon>
        <taxon>Spermatophyta</taxon>
        <taxon>Magnoliopsida</taxon>
        <taxon>eudicotyledons</taxon>
        <taxon>Gunneridae</taxon>
        <taxon>Pentapetalae</taxon>
        <taxon>asterids</taxon>
        <taxon>lamiids</taxon>
        <taxon>Solanales</taxon>
        <taxon>Solanaceae</taxon>
        <taxon>Solanoideae</taxon>
        <taxon>Datureae</taxon>
        <taxon>Datura</taxon>
    </lineage>
</organism>